<evidence type="ECO:0000313" key="2">
    <source>
        <dbReference type="Proteomes" id="UP001549145"/>
    </source>
</evidence>
<gene>
    <name evidence="1" type="ORF">ABID43_003980</name>
</gene>
<reference evidence="1 2" key="1">
    <citation type="submission" date="2024-06" db="EMBL/GenBank/DDBJ databases">
        <title>Genomic Encyclopedia of Type Strains, Phase IV (KMG-IV): sequencing the most valuable type-strain genomes for metagenomic binning, comparative biology and taxonomic classification.</title>
        <authorList>
            <person name="Goeker M."/>
        </authorList>
    </citation>
    <scope>NUCLEOTIDE SEQUENCE [LARGE SCALE GENOMIC DNA]</scope>
    <source>
        <strain evidence="1 2">DSM 21331</strain>
    </source>
</reference>
<dbReference type="Proteomes" id="UP001549145">
    <property type="component" value="Unassembled WGS sequence"/>
</dbReference>
<name>A0ABV2L991_9HYPH</name>
<organism evidence="1 2">
    <name type="scientific">Methylobacterium goesingense</name>
    <dbReference type="NCBI Taxonomy" id="243690"/>
    <lineage>
        <taxon>Bacteria</taxon>
        <taxon>Pseudomonadati</taxon>
        <taxon>Pseudomonadota</taxon>
        <taxon>Alphaproteobacteria</taxon>
        <taxon>Hyphomicrobiales</taxon>
        <taxon>Methylobacteriaceae</taxon>
        <taxon>Methylobacterium</taxon>
    </lineage>
</organism>
<dbReference type="EMBL" id="JBEPMM010000014">
    <property type="protein sequence ID" value="MET3694418.1"/>
    <property type="molecule type" value="Genomic_DNA"/>
</dbReference>
<accession>A0ABV2L991</accession>
<keyword evidence="2" id="KW-1185">Reference proteome</keyword>
<protein>
    <submittedName>
        <fullName evidence="1">Gp16 family phage-associated protein</fullName>
    </submittedName>
</protein>
<proteinExistence type="predicted"/>
<sequence>MRAAFIAKGTTLNAWCTANGIARQTVDKALKGQRRSDRSRQIVKQLLRDALGIEELAA</sequence>
<dbReference type="RefSeq" id="WP_162242030.1">
    <property type="nucleotide sequence ID" value="NZ_BPQL01000085.1"/>
</dbReference>
<evidence type="ECO:0000313" key="1">
    <source>
        <dbReference type="EMBL" id="MET3694418.1"/>
    </source>
</evidence>
<comment type="caution">
    <text evidence="1">The sequence shown here is derived from an EMBL/GenBank/DDBJ whole genome shotgun (WGS) entry which is preliminary data.</text>
</comment>